<comment type="caution">
    <text evidence="3">The sequence shown here is derived from an EMBL/GenBank/DDBJ whole genome shotgun (WGS) entry which is preliminary data.</text>
</comment>
<feature type="signal peptide" evidence="2">
    <location>
        <begin position="1"/>
        <end position="22"/>
    </location>
</feature>
<dbReference type="InterPro" id="IPR009465">
    <property type="entry name" value="Spondin_N"/>
</dbReference>
<evidence type="ECO:0000256" key="2">
    <source>
        <dbReference type="SAM" id="SignalP"/>
    </source>
</evidence>
<dbReference type="InterPro" id="IPR038678">
    <property type="entry name" value="Spondin_N_sf"/>
</dbReference>
<dbReference type="Proteomes" id="UP001597468">
    <property type="component" value="Unassembled WGS sequence"/>
</dbReference>
<dbReference type="RefSeq" id="WP_380751970.1">
    <property type="nucleotide sequence ID" value="NZ_JBHULT010000009.1"/>
</dbReference>
<dbReference type="Gene3D" id="2.60.40.2130">
    <property type="entry name" value="F-spondin domain"/>
    <property type="match status" value="1"/>
</dbReference>
<reference evidence="4" key="1">
    <citation type="journal article" date="2019" name="Int. J. Syst. Evol. Microbiol.">
        <title>The Global Catalogue of Microorganisms (GCM) 10K type strain sequencing project: providing services to taxonomists for standard genome sequencing and annotation.</title>
        <authorList>
            <consortium name="The Broad Institute Genomics Platform"/>
            <consortium name="The Broad Institute Genome Sequencing Center for Infectious Disease"/>
            <person name="Wu L."/>
            <person name="Ma J."/>
        </authorList>
    </citation>
    <scope>NUCLEOTIDE SEQUENCE [LARGE SCALE GENOMIC DNA]</scope>
    <source>
        <strain evidence="4">KCTC 42585</strain>
    </source>
</reference>
<name>A0ABW5IXX3_9FLAO</name>
<keyword evidence="4" id="KW-1185">Reference proteome</keyword>
<evidence type="ECO:0000256" key="1">
    <source>
        <dbReference type="SAM" id="MobiDB-lite"/>
    </source>
</evidence>
<dbReference type="EMBL" id="JBHULT010000009">
    <property type="protein sequence ID" value="MFD2518235.1"/>
    <property type="molecule type" value="Genomic_DNA"/>
</dbReference>
<feature type="chain" id="PRO_5045379849" evidence="2">
    <location>
        <begin position="23"/>
        <end position="249"/>
    </location>
</feature>
<evidence type="ECO:0000313" key="3">
    <source>
        <dbReference type="EMBL" id="MFD2518235.1"/>
    </source>
</evidence>
<keyword evidence="2" id="KW-0732">Signal</keyword>
<accession>A0ABW5IXX3</accession>
<protein>
    <submittedName>
        <fullName evidence="3">Spondin domain-containing protein</fullName>
    </submittedName>
</protein>
<sequence>MKKYLKFFLVLPLFIWSCSSDSDEITTELNSTIELENSANDHAVFSTFKVTIENIGQDQNILTLFSPGVYVVQKQRSEPLFDQGEEDYGMGLEAIAEDGMPGPLNENLENHPKIRSHGIFATPVGASGPAPLTPGEEYEFTITAKHKDYLNFVTMYVQSNDVFIAPMPQGISLFNDIREPIEGDITGYLYYWDAGTEVNQEPGVGSYQAPRQPAPDTGTPENGVVHLLDDGYYYPPLESIIRVTISLVE</sequence>
<feature type="region of interest" description="Disordered" evidence="1">
    <location>
        <begin position="202"/>
        <end position="221"/>
    </location>
</feature>
<dbReference type="NCBIfam" id="NF038123">
    <property type="entry name" value="NF038123_dom"/>
    <property type="match status" value="1"/>
</dbReference>
<gene>
    <name evidence="3" type="ORF">ACFSTG_10055</name>
</gene>
<proteinExistence type="predicted"/>
<organism evidence="3 4">
    <name type="scientific">Salinimicrobium flavum</name>
    <dbReference type="NCBI Taxonomy" id="1737065"/>
    <lineage>
        <taxon>Bacteria</taxon>
        <taxon>Pseudomonadati</taxon>
        <taxon>Bacteroidota</taxon>
        <taxon>Flavobacteriia</taxon>
        <taxon>Flavobacteriales</taxon>
        <taxon>Flavobacteriaceae</taxon>
        <taxon>Salinimicrobium</taxon>
    </lineage>
</organism>
<evidence type="ECO:0000313" key="4">
    <source>
        <dbReference type="Proteomes" id="UP001597468"/>
    </source>
</evidence>